<keyword evidence="1" id="KW-1133">Transmembrane helix</keyword>
<feature type="transmembrane region" description="Helical" evidence="1">
    <location>
        <begin position="7"/>
        <end position="29"/>
    </location>
</feature>
<gene>
    <name evidence="2" type="ORF">BUZ51_06145</name>
</gene>
<organism evidence="2 3">
    <name type="scientific">Staphylococcus hominis</name>
    <dbReference type="NCBI Taxonomy" id="1290"/>
    <lineage>
        <taxon>Bacteria</taxon>
        <taxon>Bacillati</taxon>
        <taxon>Bacillota</taxon>
        <taxon>Bacilli</taxon>
        <taxon>Bacillales</taxon>
        <taxon>Staphylococcaceae</taxon>
        <taxon>Staphylococcus</taxon>
    </lineage>
</organism>
<dbReference type="Proteomes" id="UP000241540">
    <property type="component" value="Unassembled WGS sequence"/>
</dbReference>
<evidence type="ECO:0008006" key="4">
    <source>
        <dbReference type="Google" id="ProtNLM"/>
    </source>
</evidence>
<comment type="caution">
    <text evidence="2">The sequence shown here is derived from an EMBL/GenBank/DDBJ whole genome shotgun (WGS) entry which is preliminary data.</text>
</comment>
<proteinExistence type="predicted"/>
<sequence>MSNENKSILIAGMTFNVLFFVCMLSQVFILNSAAYALFAALATYLFFNNYFFEESKQQEE</sequence>
<keyword evidence="1" id="KW-0472">Membrane</keyword>
<keyword evidence="1" id="KW-0812">Transmembrane</keyword>
<dbReference type="Pfam" id="PF06900">
    <property type="entry name" value="DUF1270"/>
    <property type="match status" value="1"/>
</dbReference>
<feature type="transmembrane region" description="Helical" evidence="1">
    <location>
        <begin position="35"/>
        <end position="52"/>
    </location>
</feature>
<dbReference type="RefSeq" id="WP_107640171.1">
    <property type="nucleotide sequence ID" value="NZ_PZHX01000010.1"/>
</dbReference>
<dbReference type="EMBL" id="PZHX01000010">
    <property type="protein sequence ID" value="PTK30795.1"/>
    <property type="molecule type" value="Genomic_DNA"/>
</dbReference>
<reference evidence="2 3" key="1">
    <citation type="journal article" date="2016" name="Front. Microbiol.">
        <title>Comprehensive Phylogenetic Analysis of Bovine Non-aureus Staphylococci Species Based on Whole-Genome Sequencing.</title>
        <authorList>
            <person name="Naushad S."/>
            <person name="Barkema H.W."/>
            <person name="Luby C."/>
            <person name="Condas L.A."/>
            <person name="Nobrega D.B."/>
            <person name="Carson D.A."/>
            <person name="De Buck J."/>
        </authorList>
    </citation>
    <scope>NUCLEOTIDE SEQUENCE [LARGE SCALE GENOMIC DNA]</scope>
    <source>
        <strain evidence="2 3">SNUC 5336</strain>
    </source>
</reference>
<accession>A0A974KXH7</accession>
<dbReference type="InterPro" id="IPR009682">
    <property type="entry name" value="DUF1270"/>
</dbReference>
<evidence type="ECO:0000256" key="1">
    <source>
        <dbReference type="SAM" id="Phobius"/>
    </source>
</evidence>
<evidence type="ECO:0000313" key="2">
    <source>
        <dbReference type="EMBL" id="PTK30795.1"/>
    </source>
</evidence>
<name>A0A974KXH7_STAHO</name>
<protein>
    <recommendedName>
        <fullName evidence="4">DUF1270 family protein</fullName>
    </recommendedName>
</protein>
<evidence type="ECO:0000313" key="3">
    <source>
        <dbReference type="Proteomes" id="UP000241540"/>
    </source>
</evidence>
<dbReference type="AlphaFoldDB" id="A0A974KXH7"/>